<evidence type="ECO:0000259" key="4">
    <source>
        <dbReference type="Pfam" id="PF07167"/>
    </source>
</evidence>
<feature type="domain" description="Poly-beta-hydroxybutyrate polymerase N-terminal" evidence="4">
    <location>
        <begin position="124"/>
        <end position="293"/>
    </location>
</feature>
<dbReference type="Pfam" id="PF07167">
    <property type="entry name" value="PhaC_N"/>
    <property type="match status" value="1"/>
</dbReference>
<feature type="domain" description="Poly-beta-hydroxybutyrate polymerase N-terminal" evidence="5">
    <location>
        <begin position="47"/>
        <end position="86"/>
    </location>
</feature>
<sequence length="613" mass="68380">MTNMAPANPLNAQHRDSTTGLRTGSARRGRGEAREHAISHSHTTMEQALDKGLKAALAKATAGLSPIALTAAYADWALHLASAPGKQLQLMEKAAKKAARFGNYAALCASNPKTTETCIDPLPQDKRFRSENWQKWPYNLMYQAFLLNQQWWYNATTDVEGVTAQHEDVMTFAARQVLDVFSPSNYPLTNPDILEQTLHQGGMNLLRGWQNFIEDVSRAKAKQKPVGAEEFEVGRNVATSAGKVVFRNRLIELIQYAPTTDKVRPEPILIVPAWIMKYYILDLSEENSLVRFLTGQGFTVFMISWKNPDADDRDLGMDDYLSLGVMDALDAIEGITGEPDVHALGYCLGGTLLSIAAAAMARDGDARLKTLTLLAAQTDFTEAGELQLFINESQLTFLEDMMWDQGYLDTTQMAGAFQLLRSNDLIWSRIVHDYLMGKRTPMIDLMAWNADATRMPYRMHSEYLRRLFLNNDLAEGRYHVGDRPVTISDIRAPVFMVGTERDHVAPWHSVYKFNLLSDGDVTFVLASGGHNAGIVSEPGHPHRHYRIAEKDKDAPYQDPDRWVEGTEPVPGSWWPALAEWLAIRSGEPAAPPSLGSSEYPALCDAPGTYVYRE</sequence>
<dbReference type="PANTHER" id="PTHR36837:SF5">
    <property type="entry name" value="POLY-3-HYDROXYBUTYRATE SYNTHASE"/>
    <property type="match status" value="1"/>
</dbReference>
<dbReference type="InterPro" id="IPR010941">
    <property type="entry name" value="PhaC_N"/>
</dbReference>
<dbReference type="Pfam" id="PF12551">
    <property type="entry name" value="PHBC_N"/>
    <property type="match status" value="1"/>
</dbReference>
<protein>
    <submittedName>
        <fullName evidence="6">Polyhydroxyalkanoate synthase</fullName>
    </submittedName>
</protein>
<dbReference type="GO" id="GO:0016746">
    <property type="term" value="F:acyltransferase activity"/>
    <property type="evidence" value="ECO:0007669"/>
    <property type="project" value="UniProtKB-KW"/>
</dbReference>
<dbReference type="InterPro" id="IPR022211">
    <property type="entry name" value="PHBC_N"/>
</dbReference>
<name>A0A1I0UYF1_9RHOB</name>
<gene>
    <name evidence="6" type="ORF">SAMN05421688_0077</name>
</gene>
<dbReference type="EMBL" id="FOJU01000001">
    <property type="protein sequence ID" value="SFA69032.1"/>
    <property type="molecule type" value="Genomic_DNA"/>
</dbReference>
<dbReference type="GO" id="GO:0042619">
    <property type="term" value="P:poly-hydroxybutyrate biosynthetic process"/>
    <property type="evidence" value="ECO:0007669"/>
    <property type="project" value="InterPro"/>
</dbReference>
<evidence type="ECO:0000313" key="7">
    <source>
        <dbReference type="Proteomes" id="UP000198796"/>
    </source>
</evidence>
<dbReference type="InterPro" id="IPR029058">
    <property type="entry name" value="AB_hydrolase_fold"/>
</dbReference>
<organism evidence="6 7">
    <name type="scientific">Poseidonocella pacifica</name>
    <dbReference type="NCBI Taxonomy" id="871651"/>
    <lineage>
        <taxon>Bacteria</taxon>
        <taxon>Pseudomonadati</taxon>
        <taxon>Pseudomonadota</taxon>
        <taxon>Alphaproteobacteria</taxon>
        <taxon>Rhodobacterales</taxon>
        <taxon>Roseobacteraceae</taxon>
        <taxon>Poseidonocella</taxon>
    </lineage>
</organism>
<evidence type="ECO:0000256" key="3">
    <source>
        <dbReference type="SAM" id="MobiDB-lite"/>
    </source>
</evidence>
<dbReference type="AlphaFoldDB" id="A0A1I0UYF1"/>
<dbReference type="Proteomes" id="UP000198796">
    <property type="component" value="Unassembled WGS sequence"/>
</dbReference>
<dbReference type="SUPFAM" id="SSF53474">
    <property type="entry name" value="alpha/beta-Hydrolases"/>
    <property type="match status" value="1"/>
</dbReference>
<feature type="compositionally biased region" description="Basic and acidic residues" evidence="3">
    <location>
        <begin position="29"/>
        <end position="38"/>
    </location>
</feature>
<dbReference type="Gene3D" id="3.40.50.1820">
    <property type="entry name" value="alpha/beta hydrolase"/>
    <property type="match status" value="1"/>
</dbReference>
<evidence type="ECO:0000313" key="6">
    <source>
        <dbReference type="EMBL" id="SFA69032.1"/>
    </source>
</evidence>
<dbReference type="OrthoDB" id="7208816at2"/>
<evidence type="ECO:0000259" key="5">
    <source>
        <dbReference type="Pfam" id="PF12551"/>
    </source>
</evidence>
<evidence type="ECO:0000256" key="1">
    <source>
        <dbReference type="ARBA" id="ARBA00022679"/>
    </source>
</evidence>
<dbReference type="InterPro" id="IPR051321">
    <property type="entry name" value="PHA/PHB_synthase"/>
</dbReference>
<proteinExistence type="predicted"/>
<keyword evidence="1" id="KW-0808">Transferase</keyword>
<feature type="region of interest" description="Disordered" evidence="3">
    <location>
        <begin position="1"/>
        <end position="43"/>
    </location>
</feature>
<reference evidence="6 7" key="1">
    <citation type="submission" date="2016-10" db="EMBL/GenBank/DDBJ databases">
        <authorList>
            <person name="de Groot N.N."/>
        </authorList>
    </citation>
    <scope>NUCLEOTIDE SEQUENCE [LARGE SCALE GENOMIC DNA]</scope>
    <source>
        <strain evidence="6 7">DSM 29316</strain>
    </source>
</reference>
<accession>A0A1I0UYF1</accession>
<dbReference type="PANTHER" id="PTHR36837">
    <property type="entry name" value="POLY(3-HYDROXYALKANOATE) POLYMERASE SUBUNIT PHAC"/>
    <property type="match status" value="1"/>
</dbReference>
<keyword evidence="2" id="KW-0012">Acyltransferase</keyword>
<dbReference type="STRING" id="871651.SAMN05421688_0077"/>
<keyword evidence="7" id="KW-1185">Reference proteome</keyword>
<evidence type="ECO:0000256" key="2">
    <source>
        <dbReference type="ARBA" id="ARBA00023315"/>
    </source>
</evidence>